<proteinExistence type="predicted"/>
<organism evidence="1 2">
    <name type="scientific">Parascaris univalens</name>
    <name type="common">Nematode worm</name>
    <dbReference type="NCBI Taxonomy" id="6257"/>
    <lineage>
        <taxon>Eukaryota</taxon>
        <taxon>Metazoa</taxon>
        <taxon>Ecdysozoa</taxon>
        <taxon>Nematoda</taxon>
        <taxon>Chromadorea</taxon>
        <taxon>Rhabditida</taxon>
        <taxon>Spirurina</taxon>
        <taxon>Ascaridomorpha</taxon>
        <taxon>Ascaridoidea</taxon>
        <taxon>Ascarididae</taxon>
        <taxon>Parascaris</taxon>
    </lineage>
</organism>
<dbReference type="WBParaSite" id="PgR030_g054_t01">
    <property type="protein sequence ID" value="PgR030_g054_t01"/>
    <property type="gene ID" value="PgR030_g054"/>
</dbReference>
<keyword evidence="1" id="KW-1185">Reference proteome</keyword>
<protein>
    <submittedName>
        <fullName evidence="2">Uncharacterized protein</fullName>
    </submittedName>
</protein>
<evidence type="ECO:0000313" key="2">
    <source>
        <dbReference type="WBParaSite" id="PgR030_g054_t01"/>
    </source>
</evidence>
<sequence>MERTGQCIYRMQMWRFVHCRNNEKNDECCKIELKKDAKLCIERSNKFSKISLKERNFRAANNLRITTKLLLSKMQTSKQRMTNTTVNLLNNENNRRATQTTLRLTSVYT</sequence>
<accession>A0A915B8F9</accession>
<name>A0A915B8F9_PARUN</name>
<dbReference type="Proteomes" id="UP000887569">
    <property type="component" value="Unplaced"/>
</dbReference>
<reference evidence="2" key="1">
    <citation type="submission" date="2022-11" db="UniProtKB">
        <authorList>
            <consortium name="WormBaseParasite"/>
        </authorList>
    </citation>
    <scope>IDENTIFICATION</scope>
</reference>
<dbReference type="AlphaFoldDB" id="A0A915B8F9"/>
<evidence type="ECO:0000313" key="1">
    <source>
        <dbReference type="Proteomes" id="UP000887569"/>
    </source>
</evidence>